<gene>
    <name evidence="1" type="ORF">NF867_10720</name>
</gene>
<dbReference type="EMBL" id="JAMWYS010000035">
    <property type="protein sequence ID" value="MCO4293337.1"/>
    <property type="molecule type" value="Genomic_DNA"/>
</dbReference>
<dbReference type="PROSITE" id="PS51257">
    <property type="entry name" value="PROKAR_LIPOPROTEIN"/>
    <property type="match status" value="1"/>
</dbReference>
<dbReference type="SUPFAM" id="SSF48452">
    <property type="entry name" value="TPR-like"/>
    <property type="match status" value="1"/>
</dbReference>
<protein>
    <submittedName>
        <fullName evidence="1">SusD/RagB family nutrient-binding outer membrane lipoprotein</fullName>
    </submittedName>
</protein>
<name>A0A9X2F2D6_9SPHI</name>
<comment type="caution">
    <text evidence="1">The sequence shown here is derived from an EMBL/GenBank/DDBJ whole genome shotgun (WGS) entry which is preliminary data.</text>
</comment>
<dbReference type="AlphaFoldDB" id="A0A9X2F2D6"/>
<evidence type="ECO:0000313" key="2">
    <source>
        <dbReference type="Proteomes" id="UP001155182"/>
    </source>
</evidence>
<keyword evidence="1" id="KW-0449">Lipoprotein</keyword>
<dbReference type="InterPro" id="IPR041662">
    <property type="entry name" value="SusD-like_2"/>
</dbReference>
<dbReference type="InterPro" id="IPR011990">
    <property type="entry name" value="TPR-like_helical_dom_sf"/>
</dbReference>
<keyword evidence="2" id="KW-1185">Reference proteome</keyword>
<proteinExistence type="predicted"/>
<accession>A0A9X2F2D6</accession>
<dbReference type="RefSeq" id="WP_252587902.1">
    <property type="nucleotide sequence ID" value="NZ_JAMWYS010000035.1"/>
</dbReference>
<evidence type="ECO:0000313" key="1">
    <source>
        <dbReference type="EMBL" id="MCO4293337.1"/>
    </source>
</evidence>
<dbReference type="Pfam" id="PF12771">
    <property type="entry name" value="SusD-like_2"/>
    <property type="match status" value="1"/>
</dbReference>
<reference evidence="1" key="1">
    <citation type="submission" date="2022-06" db="EMBL/GenBank/DDBJ databases">
        <title>Solitalea sp. MAHUQ-68 isolated from rhizospheric soil.</title>
        <authorList>
            <person name="Huq M.A."/>
        </authorList>
    </citation>
    <scope>NUCLEOTIDE SEQUENCE</scope>
    <source>
        <strain evidence="1">MAHUQ-68</strain>
    </source>
</reference>
<sequence length="462" mass="50399">MKRIITYIILGFILTVSSCQSKLDDYGVNPNNPENSSPSLLLSSTEVGTFANLTGDLARQTNLFTQHVAGVDGQYQNYARYDINENDILNSWQTLFAGTMINANQIIVTYGNENPYYEGISQILMAMNLGLATDLWGDVPYSEAFNGLQRNFTPKFEPQEQVIADIQTLLDNAITNLKEPLTSNAFIPAADDIIFGGDVAKWIRSAYILKARYANRLSQVDPTGSATKALQDLAAADLSLKELDDMKAVFYDNNPSNYNQWAAFMDNRGYIRMGNFFINLLVTNNDPRLPFFAAKDDAGGYSGNSPSDITTNSTSAPGPGIASNGSPLPLVTYAEAQFIAAEANLRLGNAAAAATAHNEAVTSSVRAVTGAVPPAAFVTAFASETAGTISLQKIITQKYIALFTQTEPYDDYRRVGIPALTPNPNGVKPQIPLRYPTSIDERLYNPNATVVSDNYVPVWWDK</sequence>
<organism evidence="1 2">
    <name type="scientific">Solitalea agri</name>
    <dbReference type="NCBI Taxonomy" id="2953739"/>
    <lineage>
        <taxon>Bacteria</taxon>
        <taxon>Pseudomonadati</taxon>
        <taxon>Bacteroidota</taxon>
        <taxon>Sphingobacteriia</taxon>
        <taxon>Sphingobacteriales</taxon>
        <taxon>Sphingobacteriaceae</taxon>
        <taxon>Solitalea</taxon>
    </lineage>
</organism>
<dbReference type="Proteomes" id="UP001155182">
    <property type="component" value="Unassembled WGS sequence"/>
</dbReference>
<dbReference type="Gene3D" id="1.25.40.390">
    <property type="match status" value="1"/>
</dbReference>